<dbReference type="EMBL" id="CP012752">
    <property type="protein sequence ID" value="ALG06376.1"/>
    <property type="molecule type" value="Genomic_DNA"/>
</dbReference>
<reference evidence="2 3" key="1">
    <citation type="submission" date="2015-07" db="EMBL/GenBank/DDBJ databases">
        <title>Genome sequencing of Kibdelosporangium phytohabitans.</title>
        <authorList>
            <person name="Qin S."/>
            <person name="Xing K."/>
        </authorList>
    </citation>
    <scope>NUCLEOTIDE SEQUENCE [LARGE SCALE GENOMIC DNA]</scope>
    <source>
        <strain evidence="2 3">KLBMP1111</strain>
    </source>
</reference>
<dbReference type="RefSeq" id="WP_054288352.1">
    <property type="nucleotide sequence ID" value="NZ_CP012752.1"/>
</dbReference>
<proteinExistence type="predicted"/>
<dbReference type="Proteomes" id="UP000063699">
    <property type="component" value="Chromosome"/>
</dbReference>
<dbReference type="AlphaFoldDB" id="A0A0N9HP38"/>
<feature type="region of interest" description="Disordered" evidence="1">
    <location>
        <begin position="186"/>
        <end position="206"/>
    </location>
</feature>
<evidence type="ECO:0000313" key="3">
    <source>
        <dbReference type="Proteomes" id="UP000063699"/>
    </source>
</evidence>
<dbReference type="Gene3D" id="3.10.450.540">
    <property type="match status" value="1"/>
</dbReference>
<gene>
    <name evidence="2" type="ORF">AOZ06_05055</name>
</gene>
<keyword evidence="3" id="KW-1185">Reference proteome</keyword>
<dbReference type="STRING" id="860235.AOZ06_05055"/>
<evidence type="ECO:0000256" key="1">
    <source>
        <dbReference type="SAM" id="MobiDB-lite"/>
    </source>
</evidence>
<sequence>MTIAVAGILAIADRVTDWITPPAPPSNAAAAVSDSDLGGFASTAATDYLSWTTEDRDRRRAVLARYAAPSLSVDGWAGDGRQWADSPAVVAITRADPTRAVVTVRVRVTPYVPERADQSSPVPPNASSSTPNGPADRGGDTASAGIVQSPGWRPGSARWVAVAMPVGVVADRLAMVQRPALVGTPSVDVSTASSLGPAPVEDTASRSTREVVTKMLTAYATGDLEFIRASGSRLAGLGGAAELGQVTSWALHPGEDGDSRQGMATVTWRLSGGAGSLTCAYILRLREQDGRWYLAGLSVPVDGVPG</sequence>
<organism evidence="2 3">
    <name type="scientific">Kibdelosporangium phytohabitans</name>
    <dbReference type="NCBI Taxonomy" id="860235"/>
    <lineage>
        <taxon>Bacteria</taxon>
        <taxon>Bacillati</taxon>
        <taxon>Actinomycetota</taxon>
        <taxon>Actinomycetes</taxon>
        <taxon>Pseudonocardiales</taxon>
        <taxon>Pseudonocardiaceae</taxon>
        <taxon>Kibdelosporangium</taxon>
    </lineage>
</organism>
<name>A0A0N9HP38_9PSEU</name>
<accession>A0A0N9HP38</accession>
<dbReference type="KEGG" id="kphy:AOZ06_05055"/>
<evidence type="ECO:0000313" key="2">
    <source>
        <dbReference type="EMBL" id="ALG06376.1"/>
    </source>
</evidence>
<feature type="region of interest" description="Disordered" evidence="1">
    <location>
        <begin position="112"/>
        <end position="150"/>
    </location>
</feature>
<protein>
    <submittedName>
        <fullName evidence="2">Uncharacterized protein</fullName>
    </submittedName>
</protein>